<comment type="similarity">
    <text evidence="2 6">Belongs to the GINS3/PSF3 family.</text>
</comment>
<dbReference type="Pfam" id="PF22466">
    <property type="entry name" value="PSF3_N"/>
    <property type="match status" value="1"/>
</dbReference>
<dbReference type="PANTHER" id="PTHR22768:SF0">
    <property type="entry name" value="DNA REPLICATION COMPLEX GINS PROTEIN PSF3"/>
    <property type="match status" value="1"/>
</dbReference>
<dbReference type="InterPro" id="IPR055221">
    <property type="entry name" value="PSF3_N"/>
</dbReference>
<evidence type="ECO:0000256" key="6">
    <source>
        <dbReference type="RuleBase" id="RU367161"/>
    </source>
</evidence>
<evidence type="ECO:0000313" key="9">
    <source>
        <dbReference type="EMBL" id="PAV20945.1"/>
    </source>
</evidence>
<evidence type="ECO:0000256" key="3">
    <source>
        <dbReference type="ARBA" id="ARBA00015140"/>
    </source>
</evidence>
<evidence type="ECO:0000259" key="8">
    <source>
        <dbReference type="Pfam" id="PF22466"/>
    </source>
</evidence>
<evidence type="ECO:0000256" key="5">
    <source>
        <dbReference type="ARBA" id="ARBA00023242"/>
    </source>
</evidence>
<sequence>MDKDYYSIDAILSENQKIQCNFKVDIPDLGYLDGGAEKDIKALSKMQLPFWLAHMLLYSDVADCTIPPAFNQRIRNALKANPKSVKLSGLVGVGGLWYAFGRMILGIVDDNQANEMSDLLATTFKDRLIEIMDQAQHFGALGASAGGAGQGQAGEDFREGLDGSERELFALAQESARLTKQWYESSDKAKR</sequence>
<dbReference type="PANTHER" id="PTHR22768">
    <property type="entry name" value="DNA REPLICATION COMPLEX GINS PROTEIN PSF3"/>
    <property type="match status" value="1"/>
</dbReference>
<evidence type="ECO:0000313" key="10">
    <source>
        <dbReference type="Proteomes" id="UP000217199"/>
    </source>
</evidence>
<dbReference type="InParanoid" id="A0A286UNA2"/>
<dbReference type="CDD" id="cd21693">
    <property type="entry name" value="GINS_B_Psf3"/>
    <property type="match status" value="1"/>
</dbReference>
<comment type="caution">
    <text evidence="9">The sequence shown here is derived from an EMBL/GenBank/DDBJ whole genome shotgun (WGS) entry which is preliminary data.</text>
</comment>
<dbReference type="STRING" id="2282107.A0A286UNA2"/>
<dbReference type="Gene3D" id="1.20.58.2050">
    <property type="match status" value="1"/>
</dbReference>
<name>A0A286UNA2_9AGAM</name>
<keyword evidence="10" id="KW-1185">Reference proteome</keyword>
<dbReference type="CDD" id="cd11713">
    <property type="entry name" value="GINS_A_psf3"/>
    <property type="match status" value="1"/>
</dbReference>
<dbReference type="Pfam" id="PF05916">
    <property type="entry name" value="Sld5"/>
    <property type="match status" value="1"/>
</dbReference>
<evidence type="ECO:0000256" key="2">
    <source>
        <dbReference type="ARBA" id="ARBA00006343"/>
    </source>
</evidence>
<dbReference type="EMBL" id="NBII01000003">
    <property type="protein sequence ID" value="PAV20945.1"/>
    <property type="molecule type" value="Genomic_DNA"/>
</dbReference>
<comment type="subunit">
    <text evidence="6">Component of the GINS complex.</text>
</comment>
<evidence type="ECO:0000256" key="1">
    <source>
        <dbReference type="ARBA" id="ARBA00004123"/>
    </source>
</evidence>
<feature type="domain" description="DNA replication complex GINS protein PSF3 N-terminal" evidence="8">
    <location>
        <begin position="6"/>
        <end position="57"/>
    </location>
</feature>
<organism evidence="9 10">
    <name type="scientific">Pyrrhoderma noxium</name>
    <dbReference type="NCBI Taxonomy" id="2282107"/>
    <lineage>
        <taxon>Eukaryota</taxon>
        <taxon>Fungi</taxon>
        <taxon>Dikarya</taxon>
        <taxon>Basidiomycota</taxon>
        <taxon>Agaricomycotina</taxon>
        <taxon>Agaricomycetes</taxon>
        <taxon>Hymenochaetales</taxon>
        <taxon>Hymenochaetaceae</taxon>
        <taxon>Pyrrhoderma</taxon>
    </lineage>
</organism>
<dbReference type="SUPFAM" id="SSF158573">
    <property type="entry name" value="GINS helical bundle-like"/>
    <property type="match status" value="1"/>
</dbReference>
<dbReference type="InterPro" id="IPR021151">
    <property type="entry name" value="GINS_A"/>
</dbReference>
<accession>A0A286UNA2</accession>
<dbReference type="GO" id="GO:1902975">
    <property type="term" value="P:mitotic DNA replication initiation"/>
    <property type="evidence" value="ECO:0007669"/>
    <property type="project" value="TreeGrafter"/>
</dbReference>
<dbReference type="InterPro" id="IPR010492">
    <property type="entry name" value="GINS_Psf3"/>
</dbReference>
<feature type="domain" description="GINS subunit" evidence="7">
    <location>
        <begin position="70"/>
        <end position="183"/>
    </location>
</feature>
<comment type="subcellular location">
    <subcellularLocation>
        <location evidence="1 6">Nucleus</location>
    </subcellularLocation>
</comment>
<gene>
    <name evidence="9" type="ORF">PNOK_0357200</name>
</gene>
<dbReference type="InterPro" id="IPR038437">
    <property type="entry name" value="GINS_Psf3_sf"/>
</dbReference>
<proteinExistence type="inferred from homology"/>
<comment type="function">
    <text evidence="6">The GINS complex plays an essential role in the initiation of DNA replication.</text>
</comment>
<dbReference type="InterPro" id="IPR036224">
    <property type="entry name" value="GINS_bundle-like_dom_sf"/>
</dbReference>
<dbReference type="GO" id="GO:0000811">
    <property type="term" value="C:GINS complex"/>
    <property type="evidence" value="ECO:0007669"/>
    <property type="project" value="UniProtKB-UniRule"/>
</dbReference>
<dbReference type="AlphaFoldDB" id="A0A286UNA2"/>
<keyword evidence="5 6" id="KW-0539">Nucleus</keyword>
<dbReference type="SUPFAM" id="SSF160059">
    <property type="entry name" value="PriA/YqbF domain"/>
    <property type="match status" value="1"/>
</dbReference>
<keyword evidence="4 6" id="KW-0235">DNA replication</keyword>
<evidence type="ECO:0000259" key="7">
    <source>
        <dbReference type="Pfam" id="PF05916"/>
    </source>
</evidence>
<dbReference type="OrthoDB" id="10251744at2759"/>
<evidence type="ECO:0000256" key="4">
    <source>
        <dbReference type="ARBA" id="ARBA00022705"/>
    </source>
</evidence>
<dbReference type="FunCoup" id="A0A286UNA2">
    <property type="interactions" value="174"/>
</dbReference>
<reference evidence="9 10" key="1">
    <citation type="journal article" date="2017" name="Mol. Ecol.">
        <title>Comparative and population genomic landscape of Phellinus noxius: A hypervariable fungus causing root rot in trees.</title>
        <authorList>
            <person name="Chung C.L."/>
            <person name="Lee T.J."/>
            <person name="Akiba M."/>
            <person name="Lee H.H."/>
            <person name="Kuo T.H."/>
            <person name="Liu D."/>
            <person name="Ke H.M."/>
            <person name="Yokoi T."/>
            <person name="Roa M.B."/>
            <person name="Lu M.J."/>
            <person name="Chang Y.Y."/>
            <person name="Ann P.J."/>
            <person name="Tsai J.N."/>
            <person name="Chen C.Y."/>
            <person name="Tzean S.S."/>
            <person name="Ota Y."/>
            <person name="Hattori T."/>
            <person name="Sahashi N."/>
            <person name="Liou R.F."/>
            <person name="Kikuchi T."/>
            <person name="Tsai I.J."/>
        </authorList>
    </citation>
    <scope>NUCLEOTIDE SEQUENCE [LARGE SCALE GENOMIC DNA]</scope>
    <source>
        <strain evidence="9 10">FFPRI411160</strain>
    </source>
</reference>
<protein>
    <recommendedName>
        <fullName evidence="3 6">DNA replication complex GINS protein PSF3</fullName>
    </recommendedName>
</protein>
<dbReference type="Proteomes" id="UP000217199">
    <property type="component" value="Unassembled WGS sequence"/>
</dbReference>